<dbReference type="SUPFAM" id="SSF51730">
    <property type="entry name" value="FAD-linked oxidoreductase"/>
    <property type="match status" value="1"/>
</dbReference>
<dbReference type="GO" id="GO:0004657">
    <property type="term" value="F:proline dehydrogenase activity"/>
    <property type="evidence" value="ECO:0007669"/>
    <property type="project" value="InterPro"/>
</dbReference>
<protein>
    <submittedName>
        <fullName evidence="4">Antibiotic biosynthesis protein CarD</fullName>
    </submittedName>
</protein>
<dbReference type="GO" id="GO:0010133">
    <property type="term" value="P:L-proline catabolic process to L-glutamate"/>
    <property type="evidence" value="ECO:0007669"/>
    <property type="project" value="TreeGrafter"/>
</dbReference>
<reference evidence="4" key="2">
    <citation type="submission" date="2013-09" db="EMBL/GenBank/DDBJ databases">
        <authorList>
            <person name="Wang G."/>
            <person name="Yang Y."/>
            <person name="Su Y."/>
        </authorList>
    </citation>
    <scope>NUCLEOTIDE SEQUENCE</scope>
    <source>
        <strain evidence="4">ATCC 39006</strain>
    </source>
</reference>
<dbReference type="PANTHER" id="PTHR13914">
    <property type="entry name" value="PROLINE OXIDASE"/>
    <property type="match status" value="1"/>
</dbReference>
<feature type="domain" description="Proline dehydrogenase" evidence="2">
    <location>
        <begin position="69"/>
        <end position="353"/>
    </location>
</feature>
<name>A0A2I5TIL3_SERS3</name>
<keyword evidence="1" id="KW-0560">Oxidoreductase</keyword>
<dbReference type="InterPro" id="IPR015659">
    <property type="entry name" value="Proline_oxidase"/>
</dbReference>
<dbReference type="Gene3D" id="3.20.20.220">
    <property type="match status" value="1"/>
</dbReference>
<reference evidence="4" key="4">
    <citation type="submission" date="2017-11" db="EMBL/GenBank/DDBJ databases">
        <title>Complete genome sequence of Serratia sp. ATCC 39006.</title>
        <authorList>
            <person name="Hampton H.G."/>
            <person name="Jackson S.A."/>
            <person name="Jauregui R."/>
            <person name="Poulter G.T.M."/>
            <person name="Salmond G.P.C."/>
            <person name="Fineran P.C."/>
        </authorList>
    </citation>
    <scope>NUCLEOTIDE SEQUENCE</scope>
    <source>
        <strain evidence="4">ATCC 39006</strain>
    </source>
</reference>
<evidence type="ECO:0000313" key="5">
    <source>
        <dbReference type="Proteomes" id="UP000017700"/>
    </source>
</evidence>
<dbReference type="OrthoDB" id="1401444at2"/>
<dbReference type="Proteomes" id="UP000017700">
    <property type="component" value="Chromosome"/>
</dbReference>
<evidence type="ECO:0000256" key="1">
    <source>
        <dbReference type="ARBA" id="ARBA00023002"/>
    </source>
</evidence>
<dbReference type="InterPro" id="IPR029041">
    <property type="entry name" value="FAD-linked_oxidoreductase-like"/>
</dbReference>
<evidence type="ECO:0000313" key="6">
    <source>
        <dbReference type="Proteomes" id="UP000233778"/>
    </source>
</evidence>
<dbReference type="GO" id="GO:0071949">
    <property type="term" value="F:FAD binding"/>
    <property type="evidence" value="ECO:0007669"/>
    <property type="project" value="TreeGrafter"/>
</dbReference>
<keyword evidence="5" id="KW-1185">Reference proteome</keyword>
<dbReference type="KEGG" id="sera:Ser39006_009935"/>
<dbReference type="STRING" id="104623.Ser39006_03479"/>
<sequence>MNKDLAIIYKRYSSSELLFKYLSTKTLTHKLTRKFSLLFLKKYLSRPKGKLFSLINDIYFGGQTLDEVKQTAVNLAQAGISSILDYAVEGENDEAQFDYAVENTLRLIDMSQKMESIPFVVIKPSSLGRSAIYARQSRASVLNASSDEEWAGIEARYRRIFEYAEAHNVRVMVDAEQTAIQPAVDRLVLNMMRVFNVRTATITLTLQFYLKDQLRLLDEYYQEACLYDFVLGVKVVRGAYLEEEKKVNGGACCFSTKQETDRSYNAAIDYISPRLDRISPFFATHNEDSLSRIMKSEVLHAHQVWVGQLYGLGDHITYSLSCLEFRVCKYLPYGPLDKSLPYLLRRIEENAIATATFKKENKLLQKELLRRLAGGV</sequence>
<evidence type="ECO:0000313" key="4">
    <source>
        <dbReference type="EMBL" id="AUH04414.1"/>
    </source>
</evidence>
<reference evidence="3 6" key="3">
    <citation type="submission" date="2017-11" db="EMBL/GenBank/DDBJ databases">
        <title>Complete genome sequence of Serratia sp. ATCC 39006 LacA.</title>
        <authorList>
            <person name="Hampton H.G."/>
            <person name="Jackson S.A."/>
            <person name="Jauregui R."/>
            <person name="Poulter G.T.M."/>
            <person name="Salmond G.P.C."/>
            <person name="Fineran P.C."/>
        </authorList>
    </citation>
    <scope>NUCLEOTIDE SEQUENCE [LARGE SCALE GENOMIC DNA]</scope>
    <source>
        <strain evidence="3 6">ATCC 39006</strain>
    </source>
</reference>
<dbReference type="Pfam" id="PF01619">
    <property type="entry name" value="Pro_dh"/>
    <property type="match status" value="1"/>
</dbReference>
<gene>
    <name evidence="3" type="ORF">CWC46_09930</name>
    <name evidence="4" type="ORF">Ser39006_009935</name>
</gene>
<accession>A0A2I5TIL3</accession>
<dbReference type="AlphaFoldDB" id="A0A2I5TIL3"/>
<reference evidence="4 5" key="1">
    <citation type="journal article" date="2013" name="Genome Announc.">
        <title>Draft genome sequence of Serratia sp. strain ATCC 39006, a model bacterium for analysis of the biosynthesis and regulation of prodigiosin, a carbapenem, and gas vesicles.</title>
        <authorList>
            <person name="Fineran P.C."/>
            <person name="Iglesias Cans M.C."/>
            <person name="Ramsay J.P."/>
            <person name="Wilf N.M."/>
            <person name="Cossyleon D."/>
            <person name="McNeil M.B."/>
            <person name="Williamson N.R."/>
            <person name="Monson R.E."/>
            <person name="Becher S.A."/>
            <person name="Stanton J.A."/>
            <person name="Brugger K."/>
            <person name="Brown S.D."/>
            <person name="Salmond G.P."/>
        </authorList>
    </citation>
    <scope>NUCLEOTIDE SEQUENCE [LARGE SCALE GENOMIC DNA]</scope>
    <source>
        <strain evidence="4">ATCC 39006</strain>
        <strain evidence="5">ATCC 39006 / SC 11482</strain>
    </source>
</reference>
<dbReference type="RefSeq" id="WP_021016741.1">
    <property type="nucleotide sequence ID" value="NZ_CP025084.1"/>
</dbReference>
<dbReference type="EMBL" id="CP025085">
    <property type="protein sequence ID" value="AUH00095.1"/>
    <property type="molecule type" value="Genomic_DNA"/>
</dbReference>
<dbReference type="KEGG" id="serq:CWC46_09930"/>
<dbReference type="PANTHER" id="PTHR13914:SF0">
    <property type="entry name" value="PROLINE DEHYDROGENASE 1, MITOCHONDRIAL"/>
    <property type="match status" value="1"/>
</dbReference>
<dbReference type="Proteomes" id="UP000233778">
    <property type="component" value="Chromosome"/>
</dbReference>
<evidence type="ECO:0000313" key="3">
    <source>
        <dbReference type="EMBL" id="AUH00095.1"/>
    </source>
</evidence>
<evidence type="ECO:0000259" key="2">
    <source>
        <dbReference type="Pfam" id="PF01619"/>
    </source>
</evidence>
<dbReference type="InterPro" id="IPR002872">
    <property type="entry name" value="Proline_DH_dom"/>
</dbReference>
<organism evidence="4 5">
    <name type="scientific">Serratia sp. (strain ATCC 39006)</name>
    <name type="common">Prodigiosinella confusarubida</name>
    <dbReference type="NCBI Taxonomy" id="104623"/>
    <lineage>
        <taxon>Bacteria</taxon>
        <taxon>Pseudomonadati</taxon>
        <taxon>Pseudomonadota</taxon>
        <taxon>Gammaproteobacteria</taxon>
        <taxon>Enterobacterales</taxon>
        <taxon>Pectobacteriaceae</taxon>
        <taxon>Prodigiosinella</taxon>
    </lineage>
</organism>
<proteinExistence type="predicted"/>
<dbReference type="EMBL" id="CP025084">
    <property type="protein sequence ID" value="AUH04414.1"/>
    <property type="molecule type" value="Genomic_DNA"/>
</dbReference>